<dbReference type="InterPro" id="IPR015500">
    <property type="entry name" value="Peptidase_S8_subtilisin-rel"/>
</dbReference>
<dbReference type="EMBL" id="JARPOI010000013">
    <property type="protein sequence ID" value="KAJ9162712.1"/>
    <property type="molecule type" value="Genomic_DNA"/>
</dbReference>
<evidence type="ECO:0000259" key="10">
    <source>
        <dbReference type="Pfam" id="PF00082"/>
    </source>
</evidence>
<keyword evidence="3" id="KW-0964">Secreted</keyword>
<feature type="domain" description="Peptidase S8/S53" evidence="10">
    <location>
        <begin position="128"/>
        <end position="552"/>
    </location>
</feature>
<dbReference type="Pfam" id="PF00082">
    <property type="entry name" value="Peptidase_S8"/>
    <property type="match status" value="1"/>
</dbReference>
<feature type="signal peptide" evidence="9">
    <location>
        <begin position="1"/>
        <end position="22"/>
    </location>
</feature>
<feature type="active site" description="Charge relay system" evidence="8">
    <location>
        <position position="513"/>
    </location>
</feature>
<evidence type="ECO:0000259" key="11">
    <source>
        <dbReference type="Pfam" id="PF02225"/>
    </source>
</evidence>
<feature type="domain" description="Subtilisin-like protease fibronectin type-III" evidence="13">
    <location>
        <begin position="618"/>
        <end position="697"/>
    </location>
</feature>
<name>A0ABQ9L8Y9_HEVBR</name>
<feature type="active site" description="Charge relay system" evidence="8">
    <location>
        <position position="196"/>
    </location>
</feature>
<proteinExistence type="inferred from homology"/>
<dbReference type="PRINTS" id="PR00723">
    <property type="entry name" value="SUBTILISIN"/>
</dbReference>
<keyword evidence="15" id="KW-1185">Reference proteome</keyword>
<protein>
    <submittedName>
        <fullName evidence="14">Uncharacterized protein</fullName>
    </submittedName>
</protein>
<evidence type="ECO:0000256" key="9">
    <source>
        <dbReference type="SAM" id="SignalP"/>
    </source>
</evidence>
<evidence type="ECO:0000256" key="7">
    <source>
        <dbReference type="ARBA" id="ARBA00022825"/>
    </source>
</evidence>
<evidence type="ECO:0000313" key="15">
    <source>
        <dbReference type="Proteomes" id="UP001174677"/>
    </source>
</evidence>
<gene>
    <name evidence="14" type="ORF">P3X46_022468</name>
</gene>
<evidence type="ECO:0000256" key="6">
    <source>
        <dbReference type="ARBA" id="ARBA00022801"/>
    </source>
</evidence>
<dbReference type="InterPro" id="IPR037045">
    <property type="entry name" value="S8pro/Inhibitor_I9_sf"/>
</dbReference>
<dbReference type="InterPro" id="IPR041469">
    <property type="entry name" value="Subtilisin-like_FN3"/>
</dbReference>
<dbReference type="Gene3D" id="3.30.70.80">
    <property type="entry name" value="Peptidase S8 propeptide/proteinase inhibitor I9"/>
    <property type="match status" value="1"/>
</dbReference>
<evidence type="ECO:0000256" key="5">
    <source>
        <dbReference type="ARBA" id="ARBA00022729"/>
    </source>
</evidence>
<evidence type="ECO:0000256" key="1">
    <source>
        <dbReference type="ARBA" id="ARBA00004613"/>
    </source>
</evidence>
<dbReference type="InterPro" id="IPR003137">
    <property type="entry name" value="PA_domain"/>
</dbReference>
<dbReference type="SUPFAM" id="SSF52743">
    <property type="entry name" value="Subtilisin-like"/>
    <property type="match status" value="1"/>
</dbReference>
<comment type="caution">
    <text evidence="14">The sequence shown here is derived from an EMBL/GenBank/DDBJ whole genome shotgun (WGS) entry which is preliminary data.</text>
</comment>
<evidence type="ECO:0000259" key="13">
    <source>
        <dbReference type="Pfam" id="PF17766"/>
    </source>
</evidence>
<dbReference type="Proteomes" id="UP001174677">
    <property type="component" value="Chromosome 13"/>
</dbReference>
<keyword evidence="5 9" id="KW-0732">Signal</keyword>
<evidence type="ECO:0000256" key="8">
    <source>
        <dbReference type="PROSITE-ProRule" id="PRU01240"/>
    </source>
</evidence>
<dbReference type="Pfam" id="PF02225">
    <property type="entry name" value="PA"/>
    <property type="match status" value="1"/>
</dbReference>
<evidence type="ECO:0000256" key="2">
    <source>
        <dbReference type="ARBA" id="ARBA00011073"/>
    </source>
</evidence>
<feature type="active site" description="Charge relay system" evidence="8">
    <location>
        <position position="136"/>
    </location>
</feature>
<dbReference type="InterPro" id="IPR036852">
    <property type="entry name" value="Peptidase_S8/S53_dom_sf"/>
</dbReference>
<dbReference type="InterPro" id="IPR010259">
    <property type="entry name" value="S8pro/Inhibitor_I9"/>
</dbReference>
<comment type="similarity">
    <text evidence="2 8">Belongs to the peptidase S8 family.</text>
</comment>
<dbReference type="Gene3D" id="2.60.40.2310">
    <property type="match status" value="1"/>
</dbReference>
<sequence length="713" mass="78000">MAGIWFLALVLLSTLLLRTTTAKKTYIVHMNRNSKPHSYATHHDWYQSLTTTSDSILYTYTTSFHGFAAYLSRQEADSLSNMDVVLNVFEDRVYSVQTTRTPQFLGLDYNFGLIDDGREFQEIEQASQDVIVGVLDTGVWPESKSFDDTGLPEVAKRWKGKCDSTPDFDPRYFIEAHEKKEPGWKGIVSPRDYIGHGTHTASKVAGSPVANASMFGFAGIFTQRVGTARGIAVRARVASYKVCWRGCAGADILAGIERAILDGVDVLSLSIGSHKVEPAPYYRDPIAVGGFFAMQQGIFVSCSAGITGPNESSVGNVAPWIITVGASSIDRDFPAYVLLGNKRVFRRVSLYSGRRMGNKPVGLVYHQGKNSSSNLCLAGTLEPALSHGKVVICDRGTNNPSKKDVLVLKAGGVGMILVDRVAMKELVAVSPLVPTVGVAKKMGNLFKNYVKTDVNPTVVLGFRGMVVNVRPSPMVASFSSRGPNPLTQKILKPDIIAPGVNILAAWPEAVRTSMGCPHVSGIVALLKAAHPSWSPSAIKSALMTTAYTIDNTNPSTRDAKTKAFSPGLIYDIPNEEYTKFLCSLNYPLEIIRAMTQNPNLTCIKQFTDLGEFNYPSFWTHELTNVGVAESTYEVAVIAPSTVAVIVKPRKLFFKNAGEKLKYTVTFMARKNRKPTAEAAFGSISWRYGQYIVRSPVAFTWDMISQVDSSKKET</sequence>
<dbReference type="Pfam" id="PF05922">
    <property type="entry name" value="Inhibitor_I9"/>
    <property type="match status" value="1"/>
</dbReference>
<accession>A0ABQ9L8Y9</accession>
<dbReference type="CDD" id="cd04852">
    <property type="entry name" value="Peptidases_S8_3"/>
    <property type="match status" value="1"/>
</dbReference>
<dbReference type="PROSITE" id="PS51892">
    <property type="entry name" value="SUBTILASE"/>
    <property type="match status" value="1"/>
</dbReference>
<dbReference type="PANTHER" id="PTHR10795">
    <property type="entry name" value="PROPROTEIN CONVERTASE SUBTILISIN/KEXIN"/>
    <property type="match status" value="1"/>
</dbReference>
<dbReference type="Gene3D" id="3.50.30.30">
    <property type="match status" value="1"/>
</dbReference>
<comment type="subcellular location">
    <subcellularLocation>
        <location evidence="1">Secreted</location>
    </subcellularLocation>
</comment>
<dbReference type="CDD" id="cd02120">
    <property type="entry name" value="PA_subtilisin_like"/>
    <property type="match status" value="1"/>
</dbReference>
<dbReference type="Gene3D" id="3.40.50.200">
    <property type="entry name" value="Peptidase S8/S53 domain"/>
    <property type="match status" value="1"/>
</dbReference>
<dbReference type="InterPro" id="IPR034197">
    <property type="entry name" value="Peptidases_S8_3"/>
</dbReference>
<dbReference type="SUPFAM" id="SSF54897">
    <property type="entry name" value="Protease propeptides/inhibitors"/>
    <property type="match status" value="1"/>
</dbReference>
<keyword evidence="6 8" id="KW-0378">Hydrolase</keyword>
<evidence type="ECO:0000256" key="3">
    <source>
        <dbReference type="ARBA" id="ARBA00022525"/>
    </source>
</evidence>
<organism evidence="14 15">
    <name type="scientific">Hevea brasiliensis</name>
    <name type="common">Para rubber tree</name>
    <name type="synonym">Siphonia brasiliensis</name>
    <dbReference type="NCBI Taxonomy" id="3981"/>
    <lineage>
        <taxon>Eukaryota</taxon>
        <taxon>Viridiplantae</taxon>
        <taxon>Streptophyta</taxon>
        <taxon>Embryophyta</taxon>
        <taxon>Tracheophyta</taxon>
        <taxon>Spermatophyta</taxon>
        <taxon>Magnoliopsida</taxon>
        <taxon>eudicotyledons</taxon>
        <taxon>Gunneridae</taxon>
        <taxon>Pentapetalae</taxon>
        <taxon>rosids</taxon>
        <taxon>fabids</taxon>
        <taxon>Malpighiales</taxon>
        <taxon>Euphorbiaceae</taxon>
        <taxon>Crotonoideae</taxon>
        <taxon>Micrandreae</taxon>
        <taxon>Hevea</taxon>
    </lineage>
</organism>
<dbReference type="Pfam" id="PF17766">
    <property type="entry name" value="fn3_6"/>
    <property type="match status" value="1"/>
</dbReference>
<dbReference type="InterPro" id="IPR000209">
    <property type="entry name" value="Peptidase_S8/S53_dom"/>
</dbReference>
<feature type="chain" id="PRO_5045278729" evidence="9">
    <location>
        <begin position="23"/>
        <end position="713"/>
    </location>
</feature>
<reference evidence="14" key="1">
    <citation type="journal article" date="2023" name="Plant Biotechnol. J.">
        <title>Chromosome-level wild Hevea brasiliensis genome provides new tools for genomic-assisted breeding and valuable loci to elevate rubber yield.</title>
        <authorList>
            <person name="Cheng H."/>
            <person name="Song X."/>
            <person name="Hu Y."/>
            <person name="Wu T."/>
            <person name="Yang Q."/>
            <person name="An Z."/>
            <person name="Feng S."/>
            <person name="Deng Z."/>
            <person name="Wu W."/>
            <person name="Zeng X."/>
            <person name="Tu M."/>
            <person name="Wang X."/>
            <person name="Huang H."/>
        </authorList>
    </citation>
    <scope>NUCLEOTIDE SEQUENCE</scope>
    <source>
        <strain evidence="14">MT/VB/25A 57/8</strain>
    </source>
</reference>
<keyword evidence="7 8" id="KW-0720">Serine protease</keyword>
<evidence type="ECO:0000256" key="4">
    <source>
        <dbReference type="ARBA" id="ARBA00022670"/>
    </source>
</evidence>
<dbReference type="InterPro" id="IPR045051">
    <property type="entry name" value="SBT"/>
</dbReference>
<feature type="domain" description="PA" evidence="11">
    <location>
        <begin position="372"/>
        <end position="444"/>
    </location>
</feature>
<feature type="domain" description="Inhibitor I9" evidence="12">
    <location>
        <begin position="25"/>
        <end position="96"/>
    </location>
</feature>
<keyword evidence="4 8" id="KW-0645">Protease</keyword>
<evidence type="ECO:0000259" key="12">
    <source>
        <dbReference type="Pfam" id="PF05922"/>
    </source>
</evidence>
<evidence type="ECO:0000313" key="14">
    <source>
        <dbReference type="EMBL" id="KAJ9162712.1"/>
    </source>
</evidence>